<dbReference type="InterPro" id="IPR032675">
    <property type="entry name" value="LRR_dom_sf"/>
</dbReference>
<dbReference type="InterPro" id="IPR038005">
    <property type="entry name" value="RX-like_CC"/>
</dbReference>
<evidence type="ECO:0000256" key="5">
    <source>
        <dbReference type="ARBA" id="ARBA00022821"/>
    </source>
</evidence>
<dbReference type="GO" id="GO:0043531">
    <property type="term" value="F:ADP binding"/>
    <property type="evidence" value="ECO:0007669"/>
    <property type="project" value="InterPro"/>
</dbReference>
<dbReference type="Pfam" id="PF25019">
    <property type="entry name" value="LRR_R13L1-DRL21"/>
    <property type="match status" value="1"/>
</dbReference>
<dbReference type="PANTHER" id="PTHR36766">
    <property type="entry name" value="PLANT BROAD-SPECTRUM MILDEW RESISTANCE PROTEIN RPW8"/>
    <property type="match status" value="1"/>
</dbReference>
<evidence type="ECO:0000256" key="3">
    <source>
        <dbReference type="ARBA" id="ARBA00022737"/>
    </source>
</evidence>
<feature type="domain" description="NB-ARC" evidence="7">
    <location>
        <begin position="161"/>
        <end position="331"/>
    </location>
</feature>
<protein>
    <recommendedName>
        <fullName evidence="13">Rx N-terminal domain-containing protein</fullName>
    </recommendedName>
</protein>
<evidence type="ECO:0000313" key="11">
    <source>
        <dbReference type="EMBL" id="EYU23292.1"/>
    </source>
</evidence>
<keyword evidence="12" id="KW-1185">Reference proteome</keyword>
<feature type="domain" description="Disease resistance protein winged helix" evidence="9">
    <location>
        <begin position="417"/>
        <end position="486"/>
    </location>
</feature>
<accession>A0A022Q3P7</accession>
<evidence type="ECO:0000259" key="8">
    <source>
        <dbReference type="Pfam" id="PF18052"/>
    </source>
</evidence>
<dbReference type="PRINTS" id="PR00364">
    <property type="entry name" value="DISEASERSIST"/>
</dbReference>
<evidence type="ECO:0000313" key="12">
    <source>
        <dbReference type="Proteomes" id="UP000030748"/>
    </source>
</evidence>
<sequence>MAEAFLNLLVGNLSSLIQGEIGLIMGVDEEMNNLSSTLTTIQSVLEDAEMKQLQSKAIHNWLVKLNDLAYDIDDILDECATEVSKLEHRSSKSRRYILKKILFRRKIGRRMKRVTQQLDAVAAERDKFHLREMAVHKPIEFYATRETGSSLNESHLVYGREEDTEKIVGILVNQVNGNRGITILPIIGVGGLGKTTLAQLVYKDQRVVEHFDKRIWVCVSGNFDLKTVMKAMIESGTANSSDLMHLDSIQLCLWELLNQKRYLLVLDDVWNEDQHKWSELRNALACGSNGSSIIITTRLKKVVDTMGTLPPHYLTGLSEEHCWTLLRERALGQDKDEFSNLEAIGKQIVKKCAGVPLAAKALGGLLRFKRTENEWNYVKESEIWELPQEETSILPALRLSYHHLPLELRQCFAYCAVFPKDTFIRKDELIFMWMAHGYISSKGVLEMEDVGNEICNELVLRSLLQIVTGTNIKTNLIMHDLVHDLAQSIMENRTTGAHTQRNVTSTAPNSKLRQVNLRKKSVAFPTSNQPEMDMSFILTKFCRLRILDASRTGINELSYAVGSLKHLRHLNLSETRIRTLPESLSSLCNLQVLNLDYCKDLVALPKKMRCLINLRHLFLESCTSLKEMPSKIRELTCLRTLSLFVVGRDRGNQLEELQCLNLGGRLTIPHLERVENPVDAKKANLREKKNLHRLSLVWESDNIASRLEVEERDEKLLESLEPHRNLESLGIRGFGGRFFPIWMSNSTLDKVVEIHISYCKNCLRLPQLGELPHLKSLTLDHVAAVEYIIEGQVQSGNTLCVNFPSLETLYLCSLPNLKGLSKEEATRVAFPNLEKLCILHCSSLNTTCIPIETLQNLNNLDDLSIYGAHELCLPEEGLKSLKSLKRLHVIDSEKLTCLPQCWLRNLTSVEELEVSRCSEIVDLPEGIRYFNCLKELKLDDLSKMVRVPEALQHISYSLQSLKLHRLHVLSSLPKWLDGLTCLESLDIYDCPKIASIPDSVRGMTNLRYLCVEKCSELERRCERGDGEDWHKIAHIPRLQIGERW</sequence>
<reference evidence="11 12" key="1">
    <citation type="journal article" date="2013" name="Proc. Natl. Acad. Sci. U.S.A.">
        <title>Fine-scale variation in meiotic recombination in Mimulus inferred from population shotgun sequencing.</title>
        <authorList>
            <person name="Hellsten U."/>
            <person name="Wright K.M."/>
            <person name="Jenkins J."/>
            <person name="Shu S."/>
            <person name="Yuan Y."/>
            <person name="Wessler S.R."/>
            <person name="Schmutz J."/>
            <person name="Willis J.H."/>
            <person name="Rokhsar D.S."/>
        </authorList>
    </citation>
    <scope>NUCLEOTIDE SEQUENCE [LARGE SCALE GENOMIC DNA]</scope>
    <source>
        <strain evidence="12">cv. DUN x IM62</strain>
    </source>
</reference>
<dbReference type="Pfam" id="PF00931">
    <property type="entry name" value="NB-ARC"/>
    <property type="match status" value="1"/>
</dbReference>
<dbReference type="Pfam" id="PF23559">
    <property type="entry name" value="WHD_DRP"/>
    <property type="match status" value="1"/>
</dbReference>
<feature type="domain" description="R13L1/DRL21-like LRR repeat region" evidence="10">
    <location>
        <begin position="654"/>
        <end position="781"/>
    </location>
</feature>
<dbReference type="AlphaFoldDB" id="A0A022Q3P7"/>
<gene>
    <name evidence="11" type="ORF">MIMGU_mgv1a023527mg</name>
</gene>
<evidence type="ECO:0000256" key="6">
    <source>
        <dbReference type="ARBA" id="ARBA00022840"/>
    </source>
</evidence>
<comment type="similarity">
    <text evidence="1">Belongs to the disease resistance NB-LRR family.</text>
</comment>
<name>A0A022Q3P7_ERYGU</name>
<dbReference type="GO" id="GO:0051607">
    <property type="term" value="P:defense response to virus"/>
    <property type="evidence" value="ECO:0007669"/>
    <property type="project" value="UniProtKB-ARBA"/>
</dbReference>
<evidence type="ECO:0000256" key="2">
    <source>
        <dbReference type="ARBA" id="ARBA00022614"/>
    </source>
</evidence>
<dbReference type="InterPro" id="IPR041118">
    <property type="entry name" value="Rx_N"/>
</dbReference>
<dbReference type="Gene3D" id="3.40.50.300">
    <property type="entry name" value="P-loop containing nucleotide triphosphate hydrolases"/>
    <property type="match status" value="1"/>
</dbReference>
<evidence type="ECO:0000259" key="7">
    <source>
        <dbReference type="Pfam" id="PF00931"/>
    </source>
</evidence>
<dbReference type="InterPro" id="IPR042197">
    <property type="entry name" value="Apaf_helical"/>
</dbReference>
<dbReference type="InterPro" id="IPR036388">
    <property type="entry name" value="WH-like_DNA-bd_sf"/>
</dbReference>
<keyword evidence="6" id="KW-0067">ATP-binding</keyword>
<dbReference type="Gene3D" id="1.20.5.4130">
    <property type="match status" value="1"/>
</dbReference>
<dbReference type="SUPFAM" id="SSF52540">
    <property type="entry name" value="P-loop containing nucleoside triphosphate hydrolases"/>
    <property type="match status" value="1"/>
</dbReference>
<keyword evidence="2" id="KW-0433">Leucine-rich repeat</keyword>
<organism evidence="11 12">
    <name type="scientific">Erythranthe guttata</name>
    <name type="common">Yellow monkey flower</name>
    <name type="synonym">Mimulus guttatus</name>
    <dbReference type="NCBI Taxonomy" id="4155"/>
    <lineage>
        <taxon>Eukaryota</taxon>
        <taxon>Viridiplantae</taxon>
        <taxon>Streptophyta</taxon>
        <taxon>Embryophyta</taxon>
        <taxon>Tracheophyta</taxon>
        <taxon>Spermatophyta</taxon>
        <taxon>Magnoliopsida</taxon>
        <taxon>eudicotyledons</taxon>
        <taxon>Gunneridae</taxon>
        <taxon>Pentapetalae</taxon>
        <taxon>asterids</taxon>
        <taxon>lamiids</taxon>
        <taxon>Lamiales</taxon>
        <taxon>Phrymaceae</taxon>
        <taxon>Erythranthe</taxon>
    </lineage>
</organism>
<dbReference type="PANTHER" id="PTHR36766:SF42">
    <property type="entry name" value="NB-ARC DOMAIN DISEASE RESISTANCE PROTEIN"/>
    <property type="match status" value="1"/>
</dbReference>
<dbReference type="Proteomes" id="UP000030748">
    <property type="component" value="Unassembled WGS sequence"/>
</dbReference>
<dbReference type="SUPFAM" id="SSF52058">
    <property type="entry name" value="L domain-like"/>
    <property type="match status" value="2"/>
</dbReference>
<dbReference type="InterPro" id="IPR027417">
    <property type="entry name" value="P-loop_NTPase"/>
</dbReference>
<dbReference type="GO" id="GO:0005524">
    <property type="term" value="F:ATP binding"/>
    <property type="evidence" value="ECO:0007669"/>
    <property type="project" value="UniProtKB-KW"/>
</dbReference>
<evidence type="ECO:0000256" key="4">
    <source>
        <dbReference type="ARBA" id="ARBA00022741"/>
    </source>
</evidence>
<dbReference type="EMBL" id="KI632162">
    <property type="protein sequence ID" value="EYU23292.1"/>
    <property type="molecule type" value="Genomic_DNA"/>
</dbReference>
<dbReference type="InterPro" id="IPR056789">
    <property type="entry name" value="LRR_R13L1-DRL21"/>
</dbReference>
<keyword evidence="5" id="KW-0611">Plant defense</keyword>
<keyword evidence="4" id="KW-0547">Nucleotide-binding</keyword>
<dbReference type="CDD" id="cd14798">
    <property type="entry name" value="RX-CC_like"/>
    <property type="match status" value="1"/>
</dbReference>
<evidence type="ECO:0008006" key="13">
    <source>
        <dbReference type="Google" id="ProtNLM"/>
    </source>
</evidence>
<dbReference type="InterPro" id="IPR002182">
    <property type="entry name" value="NB-ARC"/>
</dbReference>
<dbReference type="InterPro" id="IPR058922">
    <property type="entry name" value="WHD_DRP"/>
</dbReference>
<dbReference type="Gene3D" id="1.10.10.10">
    <property type="entry name" value="Winged helix-like DNA-binding domain superfamily/Winged helix DNA-binding domain"/>
    <property type="match status" value="1"/>
</dbReference>
<evidence type="ECO:0000256" key="1">
    <source>
        <dbReference type="ARBA" id="ARBA00008894"/>
    </source>
</evidence>
<dbReference type="FunFam" id="1.10.10.10:FF:000322">
    <property type="entry name" value="Probable disease resistance protein At1g63360"/>
    <property type="match status" value="1"/>
</dbReference>
<feature type="domain" description="Disease resistance N-terminal" evidence="8">
    <location>
        <begin position="5"/>
        <end position="93"/>
    </location>
</feature>
<dbReference type="Gene3D" id="1.10.8.430">
    <property type="entry name" value="Helical domain of apoptotic protease-activating factors"/>
    <property type="match status" value="1"/>
</dbReference>
<evidence type="ECO:0000259" key="9">
    <source>
        <dbReference type="Pfam" id="PF23559"/>
    </source>
</evidence>
<dbReference type="eggNOG" id="KOG4658">
    <property type="taxonomic scope" value="Eukaryota"/>
</dbReference>
<dbReference type="Gene3D" id="3.80.10.10">
    <property type="entry name" value="Ribonuclease Inhibitor"/>
    <property type="match status" value="3"/>
</dbReference>
<evidence type="ECO:0000259" key="10">
    <source>
        <dbReference type="Pfam" id="PF25019"/>
    </source>
</evidence>
<dbReference type="Pfam" id="PF18052">
    <property type="entry name" value="Rx_N"/>
    <property type="match status" value="1"/>
</dbReference>
<proteinExistence type="inferred from homology"/>
<dbReference type="FunFam" id="3.40.50.300:FF:001091">
    <property type="entry name" value="Probable disease resistance protein At1g61300"/>
    <property type="match status" value="1"/>
</dbReference>
<keyword evidence="3" id="KW-0677">Repeat</keyword>